<organism evidence="1 2">
    <name type="scientific">Aromatoleum diolicum</name>
    <dbReference type="NCBI Taxonomy" id="75796"/>
    <lineage>
        <taxon>Bacteria</taxon>
        <taxon>Pseudomonadati</taxon>
        <taxon>Pseudomonadota</taxon>
        <taxon>Betaproteobacteria</taxon>
        <taxon>Rhodocyclales</taxon>
        <taxon>Rhodocyclaceae</taxon>
        <taxon>Aromatoleum</taxon>
    </lineage>
</organism>
<dbReference type="RefSeq" id="WP_169261744.1">
    <property type="nucleotide sequence ID" value="NZ_WTVQ01000036.1"/>
</dbReference>
<keyword evidence="2" id="KW-1185">Reference proteome</keyword>
<protein>
    <submittedName>
        <fullName evidence="1">Uncharacterized protein</fullName>
    </submittedName>
</protein>
<evidence type="ECO:0000313" key="1">
    <source>
        <dbReference type="EMBL" id="NMG76599.1"/>
    </source>
</evidence>
<proteinExistence type="predicted"/>
<gene>
    <name evidence="1" type="ORF">GPA25_17705</name>
</gene>
<comment type="caution">
    <text evidence="1">The sequence shown here is derived from an EMBL/GenBank/DDBJ whole genome shotgun (WGS) entry which is preliminary data.</text>
</comment>
<reference evidence="1 2" key="1">
    <citation type="submission" date="2019-12" db="EMBL/GenBank/DDBJ databases">
        <title>Comparative genomics gives insights into the taxonomy of the Azoarcus-Aromatoleum group and reveals separate origins of nif in the plant-associated Azoarcus and non-plant-associated Aromatoleum sub-groups.</title>
        <authorList>
            <person name="Lafos M."/>
            <person name="Maluk M."/>
            <person name="Batista M."/>
            <person name="Junghare M."/>
            <person name="Carmona M."/>
            <person name="Faoro H."/>
            <person name="Cruz L.M."/>
            <person name="Battistoni F."/>
            <person name="De Souza E."/>
            <person name="Pedrosa F."/>
            <person name="Chen W.-M."/>
            <person name="Poole P.S."/>
            <person name="Dixon R.A."/>
            <person name="James E.K."/>
        </authorList>
    </citation>
    <scope>NUCLEOTIDE SEQUENCE [LARGE SCALE GENOMIC DNA]</scope>
    <source>
        <strain evidence="1 2">22Lin</strain>
    </source>
</reference>
<dbReference type="Proteomes" id="UP000648984">
    <property type="component" value="Unassembled WGS sequence"/>
</dbReference>
<name>A0ABX1QDY8_9RHOO</name>
<dbReference type="EMBL" id="WTVQ01000036">
    <property type="protein sequence ID" value="NMG76599.1"/>
    <property type="molecule type" value="Genomic_DNA"/>
</dbReference>
<evidence type="ECO:0000313" key="2">
    <source>
        <dbReference type="Proteomes" id="UP000648984"/>
    </source>
</evidence>
<accession>A0ABX1QDY8</accession>
<sequence>MMTETELQEIIAKQMAYSRARRAEQNVVRTDHAALRKAWLKQRFASFDYHEFLLRLHEKWLELLYTALARPEVQRDDPVNYKLFMGPAKKIFDRAPKPGRLDPKFWEPGKQTGWARSILDYKRDSGLDVSSTWEWMTDDEQSRFFPLGGYMSQVADNIRQTVDGTWFIRRRGNDDILLDELYTGPIDWPANWMDELPAAVIAAAQGSVLAPRANVPAGQPCPEAGWWFSPALAKSRRYFKLGEIMPALGGDYGDTFWQWSPDQAAPTL</sequence>